<sequence length="264" mass="30944">MMRYGKFILLAFLVLFVSCLELPEDVNLPAEKVLSVSALLQNDVAEQRLYLYRGGAVSDTSNPDIFRVSGADVRLSVNGLTYNYTESDTSKGCYVLKNFSPQGKTLYRLIVNHPSFPQIRTETLYPAIQDFNWSYFFDSGGNLHLSWRKNAYCAGYRVDMYQWKYGFHNGWEEEYFWGSENYYFTPDTFLIIEEKALLHQNRKVDLKFFVFAVDKNYYDYSRFRTYFDPLDFRLVDFGNFSTIENGLGYFGSVYRDSVIILRND</sequence>
<dbReference type="Pfam" id="PF14054">
    <property type="entry name" value="DUF4249"/>
    <property type="match status" value="1"/>
</dbReference>
<organism evidence="1">
    <name type="scientific">Caldithrix abyssi</name>
    <dbReference type="NCBI Taxonomy" id="187145"/>
    <lineage>
        <taxon>Bacteria</taxon>
        <taxon>Pseudomonadati</taxon>
        <taxon>Calditrichota</taxon>
        <taxon>Calditrichia</taxon>
        <taxon>Calditrichales</taxon>
        <taxon>Calditrichaceae</taxon>
        <taxon>Caldithrix</taxon>
    </lineage>
</organism>
<accession>A0A7V4U2Y1</accession>
<reference evidence="1" key="1">
    <citation type="journal article" date="2020" name="mSystems">
        <title>Genome- and Community-Level Interaction Insights into Carbon Utilization and Element Cycling Functions of Hydrothermarchaeota in Hydrothermal Sediment.</title>
        <authorList>
            <person name="Zhou Z."/>
            <person name="Liu Y."/>
            <person name="Xu W."/>
            <person name="Pan J."/>
            <person name="Luo Z.H."/>
            <person name="Li M."/>
        </authorList>
    </citation>
    <scope>NUCLEOTIDE SEQUENCE [LARGE SCALE GENOMIC DNA]</scope>
    <source>
        <strain evidence="1">HyVt-577</strain>
    </source>
</reference>
<dbReference type="EMBL" id="DRQG01000088">
    <property type="protein sequence ID" value="HGY55929.1"/>
    <property type="molecule type" value="Genomic_DNA"/>
</dbReference>
<dbReference type="Proteomes" id="UP000885779">
    <property type="component" value="Unassembled WGS sequence"/>
</dbReference>
<dbReference type="InterPro" id="IPR025345">
    <property type="entry name" value="DUF4249"/>
</dbReference>
<dbReference type="PROSITE" id="PS51257">
    <property type="entry name" value="PROKAR_LIPOPROTEIN"/>
    <property type="match status" value="1"/>
</dbReference>
<dbReference type="AlphaFoldDB" id="A0A7V4U2Y1"/>
<protein>
    <submittedName>
        <fullName evidence="1">DUF4249 family protein</fullName>
    </submittedName>
</protein>
<proteinExistence type="predicted"/>
<evidence type="ECO:0000313" key="1">
    <source>
        <dbReference type="EMBL" id="HGY55929.1"/>
    </source>
</evidence>
<name>A0A7V4U2Y1_CALAY</name>
<gene>
    <name evidence="1" type="ORF">ENK44_09515</name>
</gene>
<comment type="caution">
    <text evidence="1">The sequence shown here is derived from an EMBL/GenBank/DDBJ whole genome shotgun (WGS) entry which is preliminary data.</text>
</comment>